<dbReference type="EC" id="3.4.15.6" evidence="4"/>
<dbReference type="PROSITE" id="PS51272">
    <property type="entry name" value="SLH"/>
    <property type="match status" value="1"/>
</dbReference>
<evidence type="ECO:0000256" key="5">
    <source>
        <dbReference type="ARBA" id="ARBA00015719"/>
    </source>
</evidence>
<proteinExistence type="inferred from homology"/>
<protein>
    <recommendedName>
        <fullName evidence="5">Cyanophycinase</fullName>
        <ecNumber evidence="4">3.4.15.6</ecNumber>
    </recommendedName>
</protein>
<dbReference type="NCBIfam" id="TIGR02069">
    <property type="entry name" value="cyanophycinase"/>
    <property type="match status" value="1"/>
</dbReference>
<dbReference type="InterPro" id="IPR001119">
    <property type="entry name" value="SLH_dom"/>
</dbReference>
<feature type="chain" id="PRO_5047302312" description="Cyanophycinase" evidence="9">
    <location>
        <begin position="28"/>
        <end position="546"/>
    </location>
</feature>
<dbReference type="Proteomes" id="UP001589733">
    <property type="component" value="Unassembled WGS sequence"/>
</dbReference>
<evidence type="ECO:0000259" key="10">
    <source>
        <dbReference type="PROSITE" id="PS51272"/>
    </source>
</evidence>
<dbReference type="PANTHER" id="PTHR36175:SF1">
    <property type="entry name" value="CYANOPHYCINASE"/>
    <property type="match status" value="1"/>
</dbReference>
<evidence type="ECO:0000256" key="7">
    <source>
        <dbReference type="ARBA" id="ARBA00022801"/>
    </source>
</evidence>
<keyword evidence="6" id="KW-0645">Protease</keyword>
<dbReference type="SUPFAM" id="SSF52317">
    <property type="entry name" value="Class I glutamine amidotransferase-like"/>
    <property type="match status" value="1"/>
</dbReference>
<comment type="similarity">
    <text evidence="3">Belongs to the peptidase S51 family.</text>
</comment>
<organism evidence="11 12">
    <name type="scientific">Deinococcus oregonensis</name>
    <dbReference type="NCBI Taxonomy" id="1805970"/>
    <lineage>
        <taxon>Bacteria</taxon>
        <taxon>Thermotogati</taxon>
        <taxon>Deinococcota</taxon>
        <taxon>Deinococci</taxon>
        <taxon>Deinococcales</taxon>
        <taxon>Deinococcaceae</taxon>
        <taxon>Deinococcus</taxon>
    </lineage>
</organism>
<dbReference type="Pfam" id="PF03575">
    <property type="entry name" value="Peptidase_S51"/>
    <property type="match status" value="1"/>
</dbReference>
<evidence type="ECO:0000256" key="4">
    <source>
        <dbReference type="ARBA" id="ARBA00013115"/>
    </source>
</evidence>
<reference evidence="11 12" key="1">
    <citation type="submission" date="2024-09" db="EMBL/GenBank/DDBJ databases">
        <authorList>
            <person name="Sun Q."/>
            <person name="Mori K."/>
        </authorList>
    </citation>
    <scope>NUCLEOTIDE SEQUENCE [LARGE SCALE GENOMIC DNA]</scope>
    <source>
        <strain evidence="11 12">JCM 13503</strain>
    </source>
</reference>
<dbReference type="GO" id="GO:0008241">
    <property type="term" value="F:peptidyl-dipeptidase activity"/>
    <property type="evidence" value="ECO:0007669"/>
    <property type="project" value="UniProtKB-EC"/>
</dbReference>
<comment type="catalytic activity">
    <reaction evidence="1">
        <text>[L-4-(L-arginin-2-N-yl)aspartate](n) + H2O = [L-4-(L-arginin-2-N-yl)aspartate](n-1) + L-4-(L-arginin-2-N-yl)aspartate</text>
        <dbReference type="Rhea" id="RHEA:12845"/>
        <dbReference type="Rhea" id="RHEA-COMP:13728"/>
        <dbReference type="Rhea" id="RHEA-COMP:13734"/>
        <dbReference type="ChEBI" id="CHEBI:15377"/>
        <dbReference type="ChEBI" id="CHEBI:137986"/>
        <dbReference type="ChEBI" id="CHEBI:137991"/>
        <dbReference type="EC" id="3.4.15.6"/>
    </reaction>
</comment>
<keyword evidence="12" id="KW-1185">Reference proteome</keyword>
<evidence type="ECO:0000256" key="6">
    <source>
        <dbReference type="ARBA" id="ARBA00022670"/>
    </source>
</evidence>
<evidence type="ECO:0000256" key="3">
    <source>
        <dbReference type="ARBA" id="ARBA00006534"/>
    </source>
</evidence>
<dbReference type="CDD" id="cd03145">
    <property type="entry name" value="GAT1_cyanophycinase"/>
    <property type="match status" value="1"/>
</dbReference>
<keyword evidence="8" id="KW-0720">Serine protease</keyword>
<comment type="function">
    <text evidence="2">Exopeptidase that catalyzes the hydrolytic cleavage of multi-L-arginyl-poly-L-aspartic acid (cyanophycin; a water-insoluble reserve polymer) into aspartate-arginine dipeptides.</text>
</comment>
<dbReference type="PANTHER" id="PTHR36175">
    <property type="entry name" value="CYANOPHYCINASE"/>
    <property type="match status" value="1"/>
</dbReference>
<evidence type="ECO:0000256" key="8">
    <source>
        <dbReference type="ARBA" id="ARBA00022825"/>
    </source>
</evidence>
<comment type="caution">
    <text evidence="11">The sequence shown here is derived from an EMBL/GenBank/DDBJ whole genome shotgun (WGS) entry which is preliminary data.</text>
</comment>
<evidence type="ECO:0000313" key="11">
    <source>
        <dbReference type="EMBL" id="MFB9993767.1"/>
    </source>
</evidence>
<accession>A0ABV6B1Y2</accession>
<sequence length="546" mass="56697">MKSVLQKRTLTLAFAVAALTLVGGSQAARGSLLIVGGGLRSDNMPVYDAFLKAAGGKEAANVVIVPTASSSLSSSRRFKAELEALGLPAARVTVLDITSENAADATRAPDVLNTINAANAVWMVGGDQLRLQQAFVNADGSETPALKAIRDLWAERGGIIGGSSAGASIQSARMPSAFGLPVDSLDFGVAAQADQRGVYVSPGFGLFTAGIVDQHFNTYSGRHARMAAYLTAGPDKIGFGLDENTAMLVAPDGMVEVLGSGGLSVMDAREATRQDGPLGIRLGNLRLHYLMSGDRLNPQTLAVTVNPKKSLIAPGDEYETTPRTSTDLAGNDAFRTLLTYGLVDNTATQTSGLYLRYRPGTGYGAGYRVTLSEGPDTQGHYGTVTGVDAYTVLNARMDVAPVGLNGQEPVAPRDLRGHPRETELTAVAFRGLLPPLPSGLFAPQRSVTRAELAAALAFASGAGEKTVPALSDVPATHPDAAAIRVAASRGWLVAEGGRFDPDRPATRQETALALAGAYDFVQLRALPAAPLTATDAAAATTDAARQ</sequence>
<dbReference type="GO" id="GO:0004180">
    <property type="term" value="F:carboxypeptidase activity"/>
    <property type="evidence" value="ECO:0007669"/>
    <property type="project" value="UniProtKB-KW"/>
</dbReference>
<evidence type="ECO:0000256" key="2">
    <source>
        <dbReference type="ARBA" id="ARBA00002039"/>
    </source>
</evidence>
<name>A0ABV6B1Y2_9DEIO</name>
<feature type="non-terminal residue" evidence="11">
    <location>
        <position position="546"/>
    </location>
</feature>
<dbReference type="InterPro" id="IPR011811">
    <property type="entry name" value="Peptidase_S51_cyanophycinase"/>
</dbReference>
<keyword evidence="9" id="KW-0732">Signal</keyword>
<dbReference type="InterPro" id="IPR005320">
    <property type="entry name" value="Peptidase_S51"/>
</dbReference>
<evidence type="ECO:0000256" key="9">
    <source>
        <dbReference type="SAM" id="SignalP"/>
    </source>
</evidence>
<dbReference type="Gene3D" id="3.40.50.880">
    <property type="match status" value="1"/>
</dbReference>
<feature type="domain" description="SLH" evidence="10">
    <location>
        <begin position="466"/>
        <end position="528"/>
    </location>
</feature>
<dbReference type="RefSeq" id="WP_380013242.1">
    <property type="nucleotide sequence ID" value="NZ_JBHLYR010000053.1"/>
</dbReference>
<feature type="signal peptide" evidence="9">
    <location>
        <begin position="1"/>
        <end position="27"/>
    </location>
</feature>
<dbReference type="Pfam" id="PF00395">
    <property type="entry name" value="SLH"/>
    <property type="match status" value="2"/>
</dbReference>
<dbReference type="InterPro" id="IPR029062">
    <property type="entry name" value="Class_I_gatase-like"/>
</dbReference>
<keyword evidence="11" id="KW-0121">Carboxypeptidase</keyword>
<keyword evidence="7 11" id="KW-0378">Hydrolase</keyword>
<evidence type="ECO:0000256" key="1">
    <source>
        <dbReference type="ARBA" id="ARBA00001092"/>
    </source>
</evidence>
<gene>
    <name evidence="11" type="ORF">ACFFLM_17555</name>
</gene>
<evidence type="ECO:0000313" key="12">
    <source>
        <dbReference type="Proteomes" id="UP001589733"/>
    </source>
</evidence>
<dbReference type="EMBL" id="JBHLYR010000053">
    <property type="protein sequence ID" value="MFB9993767.1"/>
    <property type="molecule type" value="Genomic_DNA"/>
</dbReference>